<evidence type="ECO:0000256" key="5">
    <source>
        <dbReference type="ARBA" id="ARBA00022475"/>
    </source>
</evidence>
<keyword evidence="14" id="KW-0573">Peptidoglycan synthesis</keyword>
<gene>
    <name evidence="14" type="primary">uppP</name>
    <name evidence="15" type="ORF">GSY63_19695</name>
</gene>
<dbReference type="EMBL" id="WWEO01000044">
    <property type="protein sequence ID" value="NCD71599.1"/>
    <property type="molecule type" value="Genomic_DNA"/>
</dbReference>
<keyword evidence="10 14" id="KW-0046">Antibiotic resistance</keyword>
<comment type="subcellular location">
    <subcellularLocation>
        <location evidence="1 14">Cell membrane</location>
        <topology evidence="1 14">Multi-pass membrane protein</topology>
    </subcellularLocation>
</comment>
<feature type="transmembrane region" description="Helical" evidence="14">
    <location>
        <begin position="71"/>
        <end position="90"/>
    </location>
</feature>
<dbReference type="EC" id="3.6.1.27" evidence="3 14"/>
<dbReference type="RefSeq" id="WP_166587543.1">
    <property type="nucleotide sequence ID" value="NZ_WWEO01000044.1"/>
</dbReference>
<dbReference type="AlphaFoldDB" id="A0A965ZI99"/>
<evidence type="ECO:0000256" key="8">
    <source>
        <dbReference type="ARBA" id="ARBA00022989"/>
    </source>
</evidence>
<feature type="transmembrane region" description="Helical" evidence="14">
    <location>
        <begin position="209"/>
        <end position="229"/>
    </location>
</feature>
<dbReference type="NCBIfam" id="NF001390">
    <property type="entry name" value="PRK00281.1-4"/>
    <property type="match status" value="1"/>
</dbReference>
<dbReference type="NCBIfam" id="NF001389">
    <property type="entry name" value="PRK00281.1-2"/>
    <property type="match status" value="1"/>
</dbReference>
<keyword evidence="9 14" id="KW-0472">Membrane</keyword>
<comment type="catalytic activity">
    <reaction evidence="13 14">
        <text>di-trans,octa-cis-undecaprenyl diphosphate + H2O = di-trans,octa-cis-undecaprenyl phosphate + phosphate + H(+)</text>
        <dbReference type="Rhea" id="RHEA:28094"/>
        <dbReference type="ChEBI" id="CHEBI:15377"/>
        <dbReference type="ChEBI" id="CHEBI:15378"/>
        <dbReference type="ChEBI" id="CHEBI:43474"/>
        <dbReference type="ChEBI" id="CHEBI:58405"/>
        <dbReference type="ChEBI" id="CHEBI:60392"/>
        <dbReference type="EC" id="3.6.1.27"/>
    </reaction>
</comment>
<feature type="transmembrane region" description="Helical" evidence="14">
    <location>
        <begin position="7"/>
        <end position="29"/>
    </location>
</feature>
<dbReference type="NCBIfam" id="TIGR00753">
    <property type="entry name" value="undec_PP_bacA"/>
    <property type="match status" value="1"/>
</dbReference>
<keyword evidence="8 14" id="KW-1133">Transmembrane helix</keyword>
<sequence>MNLIHVIILAIIEGLTEFLPVSSTGHMIIASSVMGIASDDFVKLFTVAIQLGAILSVVVLYWKRFFKSIDFYIKLIVAFIPAAVFGLLFAKKIDTLLESALTVGITLFVGGIILLFVDKWFNNPTVTEEAQISKPTAFKIGLFQCLAMIPGVSRSAASIIGGMSQKLSRTAAAEFSFFLAVPTMFAATAKKLWDFHKEGHIFTGEEVKLLAIGNVIAFIVAMLAIKTFITFLEKRGFKLFGYYRIIVGGLIIAVYLSGHSLQVI</sequence>
<dbReference type="PANTHER" id="PTHR30622:SF3">
    <property type="entry name" value="UNDECAPRENYL-DIPHOSPHATASE"/>
    <property type="match status" value="1"/>
</dbReference>
<comment type="similarity">
    <text evidence="2 14">Belongs to the UppP family.</text>
</comment>
<keyword evidence="14" id="KW-0133">Cell shape</keyword>
<evidence type="ECO:0000313" key="15">
    <source>
        <dbReference type="EMBL" id="NCD71599.1"/>
    </source>
</evidence>
<keyword evidence="6 14" id="KW-0812">Transmembrane</keyword>
<feature type="transmembrane region" description="Helical" evidence="14">
    <location>
        <begin position="171"/>
        <end position="189"/>
    </location>
</feature>
<evidence type="ECO:0000256" key="7">
    <source>
        <dbReference type="ARBA" id="ARBA00022801"/>
    </source>
</evidence>
<evidence type="ECO:0000256" key="1">
    <source>
        <dbReference type="ARBA" id="ARBA00004651"/>
    </source>
</evidence>
<comment type="miscellaneous">
    <text evidence="14">Bacitracin is thought to be involved in the inhibition of peptidoglycan synthesis by sequestering undecaprenyl diphosphate, thereby reducing the pool of lipid carrier available.</text>
</comment>
<feature type="transmembrane region" description="Helical" evidence="14">
    <location>
        <begin position="241"/>
        <end position="258"/>
    </location>
</feature>
<evidence type="ECO:0000256" key="10">
    <source>
        <dbReference type="ARBA" id="ARBA00023251"/>
    </source>
</evidence>
<dbReference type="HAMAP" id="MF_01006">
    <property type="entry name" value="Undec_diphosphatase"/>
    <property type="match status" value="1"/>
</dbReference>
<organism evidence="15 16">
    <name type="scientific">Mucilaginibacter agri</name>
    <dbReference type="NCBI Taxonomy" id="2695265"/>
    <lineage>
        <taxon>Bacteria</taxon>
        <taxon>Pseudomonadati</taxon>
        <taxon>Bacteroidota</taxon>
        <taxon>Sphingobacteriia</taxon>
        <taxon>Sphingobacteriales</taxon>
        <taxon>Sphingobacteriaceae</taxon>
        <taxon>Mucilaginibacter</taxon>
    </lineage>
</organism>
<reference evidence="15" key="2">
    <citation type="submission" date="2020-10" db="EMBL/GenBank/DDBJ databases">
        <title>Mucilaginibacter sp. nov., isolated from soil.</title>
        <authorList>
            <person name="Jeon C.O."/>
        </authorList>
    </citation>
    <scope>NUCLEOTIDE SEQUENCE</scope>
    <source>
        <strain evidence="15">R11</strain>
    </source>
</reference>
<evidence type="ECO:0000256" key="12">
    <source>
        <dbReference type="ARBA" id="ARBA00032932"/>
    </source>
</evidence>
<evidence type="ECO:0000256" key="3">
    <source>
        <dbReference type="ARBA" id="ARBA00012374"/>
    </source>
</evidence>
<proteinExistence type="inferred from homology"/>
<comment type="function">
    <text evidence="14">Catalyzes the dephosphorylation of undecaprenyl diphosphate (UPP). Confers resistance to bacitracin.</text>
</comment>
<dbReference type="GO" id="GO:0008360">
    <property type="term" value="P:regulation of cell shape"/>
    <property type="evidence" value="ECO:0007669"/>
    <property type="project" value="UniProtKB-KW"/>
</dbReference>
<dbReference type="Proteomes" id="UP000638732">
    <property type="component" value="Unassembled WGS sequence"/>
</dbReference>
<feature type="transmembrane region" description="Helical" evidence="14">
    <location>
        <begin position="41"/>
        <end position="62"/>
    </location>
</feature>
<dbReference type="GO" id="GO:0050380">
    <property type="term" value="F:undecaprenyl-diphosphatase activity"/>
    <property type="evidence" value="ECO:0007669"/>
    <property type="project" value="UniProtKB-UniRule"/>
</dbReference>
<protein>
    <recommendedName>
        <fullName evidence="4 14">Undecaprenyl-diphosphatase</fullName>
        <ecNumber evidence="3 14">3.6.1.27</ecNumber>
    </recommendedName>
    <alternativeName>
        <fullName evidence="12 14">Bacitracin resistance protein</fullName>
    </alternativeName>
    <alternativeName>
        <fullName evidence="11 14">Undecaprenyl pyrophosphate phosphatase</fullName>
    </alternativeName>
</protein>
<keyword evidence="14" id="KW-0961">Cell wall biogenesis/degradation</keyword>
<evidence type="ECO:0000256" key="11">
    <source>
        <dbReference type="ARBA" id="ARBA00032707"/>
    </source>
</evidence>
<dbReference type="GO" id="GO:0046677">
    <property type="term" value="P:response to antibiotic"/>
    <property type="evidence" value="ECO:0007669"/>
    <property type="project" value="UniProtKB-UniRule"/>
</dbReference>
<keyword evidence="5 14" id="KW-1003">Cell membrane</keyword>
<evidence type="ECO:0000313" key="16">
    <source>
        <dbReference type="Proteomes" id="UP000638732"/>
    </source>
</evidence>
<dbReference type="GO" id="GO:0009252">
    <property type="term" value="P:peptidoglycan biosynthetic process"/>
    <property type="evidence" value="ECO:0007669"/>
    <property type="project" value="UniProtKB-KW"/>
</dbReference>
<dbReference type="GO" id="GO:0071555">
    <property type="term" value="P:cell wall organization"/>
    <property type="evidence" value="ECO:0007669"/>
    <property type="project" value="UniProtKB-KW"/>
</dbReference>
<evidence type="ECO:0000256" key="14">
    <source>
        <dbReference type="HAMAP-Rule" id="MF_01006"/>
    </source>
</evidence>
<feature type="transmembrane region" description="Helical" evidence="14">
    <location>
        <begin position="96"/>
        <end position="117"/>
    </location>
</feature>
<evidence type="ECO:0000256" key="2">
    <source>
        <dbReference type="ARBA" id="ARBA00010621"/>
    </source>
</evidence>
<dbReference type="GO" id="GO:0005886">
    <property type="term" value="C:plasma membrane"/>
    <property type="evidence" value="ECO:0007669"/>
    <property type="project" value="UniProtKB-SubCell"/>
</dbReference>
<dbReference type="Pfam" id="PF02673">
    <property type="entry name" value="BacA"/>
    <property type="match status" value="1"/>
</dbReference>
<evidence type="ECO:0000256" key="6">
    <source>
        <dbReference type="ARBA" id="ARBA00022692"/>
    </source>
</evidence>
<evidence type="ECO:0000256" key="9">
    <source>
        <dbReference type="ARBA" id="ARBA00023136"/>
    </source>
</evidence>
<accession>A0A965ZI99</accession>
<keyword evidence="16" id="KW-1185">Reference proteome</keyword>
<name>A0A965ZI99_9SPHI</name>
<dbReference type="InterPro" id="IPR003824">
    <property type="entry name" value="UppP"/>
</dbReference>
<dbReference type="PANTHER" id="PTHR30622">
    <property type="entry name" value="UNDECAPRENYL-DIPHOSPHATASE"/>
    <property type="match status" value="1"/>
</dbReference>
<evidence type="ECO:0000256" key="4">
    <source>
        <dbReference type="ARBA" id="ARBA00021581"/>
    </source>
</evidence>
<comment type="caution">
    <text evidence="15">The sequence shown here is derived from an EMBL/GenBank/DDBJ whole genome shotgun (WGS) entry which is preliminary data.</text>
</comment>
<evidence type="ECO:0000256" key="13">
    <source>
        <dbReference type="ARBA" id="ARBA00047594"/>
    </source>
</evidence>
<keyword evidence="7 14" id="KW-0378">Hydrolase</keyword>
<reference evidence="15" key="1">
    <citation type="submission" date="2020-01" db="EMBL/GenBank/DDBJ databases">
        <authorList>
            <person name="Seo Y.L."/>
        </authorList>
    </citation>
    <scope>NUCLEOTIDE SEQUENCE</scope>
    <source>
        <strain evidence="15">R11</strain>
    </source>
</reference>